<dbReference type="Pfam" id="PF00087">
    <property type="entry name" value="Toxin_TOLIP"/>
    <property type="match status" value="1"/>
</dbReference>
<dbReference type="InterPro" id="IPR045860">
    <property type="entry name" value="Snake_toxin-like_sf"/>
</dbReference>
<reference evidence="3" key="2">
    <citation type="submission" date="2021-03" db="UniProtKB">
        <authorList>
            <consortium name="Ensembl"/>
        </authorList>
    </citation>
    <scope>IDENTIFICATION</scope>
</reference>
<evidence type="ECO:0000256" key="1">
    <source>
        <dbReference type="SAM" id="SignalP"/>
    </source>
</evidence>
<keyword evidence="1" id="KW-0732">Signal</keyword>
<evidence type="ECO:0000259" key="2">
    <source>
        <dbReference type="Pfam" id="PF00087"/>
    </source>
</evidence>
<evidence type="ECO:0000313" key="3">
    <source>
        <dbReference type="Ensembl" id="ENSXETP00000118910"/>
    </source>
</evidence>
<organism evidence="3">
    <name type="scientific">Xenopus tropicalis</name>
    <name type="common">Western clawed frog</name>
    <name type="synonym">Silurana tropicalis</name>
    <dbReference type="NCBI Taxonomy" id="8364"/>
    <lineage>
        <taxon>Eukaryota</taxon>
        <taxon>Metazoa</taxon>
        <taxon>Chordata</taxon>
        <taxon>Craniata</taxon>
        <taxon>Vertebrata</taxon>
        <taxon>Euteleostomi</taxon>
        <taxon>Amphibia</taxon>
        <taxon>Batrachia</taxon>
        <taxon>Anura</taxon>
        <taxon>Pipoidea</taxon>
        <taxon>Pipidae</taxon>
        <taxon>Xenopodinae</taxon>
        <taxon>Xenopus</taxon>
        <taxon>Silurana</taxon>
    </lineage>
</organism>
<proteinExistence type="predicted"/>
<name>A0A803KET1_XENTR</name>
<gene>
    <name evidence="3" type="primary">LOC116407754</name>
</gene>
<sequence length="84" mass="9441">MRFAIIFFLLFVISVGNALRCIRQAKNMKQEQECSKAETKCLTFITKNSGVLKYCAKSSECVTTKFTALPSEKVTCCDTDLCNK</sequence>
<dbReference type="AlphaFoldDB" id="A0A803KET1"/>
<dbReference type="Ensembl" id="ENSXETT00000122915">
    <property type="protein sequence ID" value="ENSXETP00000118910"/>
    <property type="gene ID" value="ENSXETG00000039107"/>
</dbReference>
<protein>
    <submittedName>
        <fullName evidence="3">Xenoxin-1</fullName>
    </submittedName>
</protein>
<feature type="chain" id="PRO_5030514945" evidence="1">
    <location>
        <begin position="19"/>
        <end position="84"/>
    </location>
</feature>
<dbReference type="SUPFAM" id="SSF57302">
    <property type="entry name" value="Snake toxin-like"/>
    <property type="match status" value="1"/>
</dbReference>
<dbReference type="InterPro" id="IPR035076">
    <property type="entry name" value="Toxin/TOLIP"/>
</dbReference>
<dbReference type="InParanoid" id="A0A803KET1"/>
<feature type="signal peptide" evidence="1">
    <location>
        <begin position="1"/>
        <end position="18"/>
    </location>
</feature>
<feature type="domain" description="Snake toxin/toxin-like" evidence="2">
    <location>
        <begin position="21"/>
        <end position="83"/>
    </location>
</feature>
<dbReference type="Gene3D" id="2.10.60.10">
    <property type="entry name" value="CD59"/>
    <property type="match status" value="1"/>
</dbReference>
<reference evidence="3" key="1">
    <citation type="journal article" date="2010" name="Science">
        <title>The genome of the Western clawed frog Xenopus tropicalis.</title>
        <authorList>
            <person name="Hellsten U."/>
            <person name="Harland R.M."/>
            <person name="Gilchrist M.J."/>
            <person name="Hendrix D."/>
            <person name="Jurka J."/>
            <person name="Kapitonov V."/>
            <person name="Ovcharenko I."/>
            <person name="Putnam N.H."/>
            <person name="Shu S."/>
            <person name="Taher L."/>
            <person name="Blitz I.L."/>
            <person name="Blumberg B."/>
            <person name="Dichmann D.S."/>
            <person name="Dubchak I."/>
            <person name="Amaya E."/>
            <person name="Detter J.C."/>
            <person name="Fletcher R."/>
            <person name="Gerhard D.S."/>
            <person name="Goodstein D."/>
            <person name="Graves T."/>
            <person name="Grigoriev I.V."/>
            <person name="Grimwood J."/>
            <person name="Kawashima T."/>
            <person name="Lindquist E."/>
            <person name="Lucas S.M."/>
            <person name="Mead P.E."/>
            <person name="Mitros T."/>
            <person name="Ogino H."/>
            <person name="Ohta Y."/>
            <person name="Poliakov A.V."/>
            <person name="Pollet N."/>
            <person name="Robert J."/>
            <person name="Salamov A."/>
            <person name="Sater A.K."/>
            <person name="Schmutz J."/>
            <person name="Terry A."/>
            <person name="Vize P.D."/>
            <person name="Warren W.C."/>
            <person name="Wells D."/>
            <person name="Wills A."/>
            <person name="Wilson R.K."/>
            <person name="Zimmerman L.B."/>
            <person name="Zorn A.M."/>
            <person name="Grainger R."/>
            <person name="Grammer T."/>
            <person name="Khokha M.K."/>
            <person name="Richardson P.M."/>
            <person name="Rokhsar D.S."/>
        </authorList>
    </citation>
    <scope>NUCLEOTIDE SEQUENCE [LARGE SCALE GENOMIC DNA]</scope>
    <source>
        <strain evidence="3">Nigerian</strain>
    </source>
</reference>
<accession>A0A803KET1</accession>